<evidence type="ECO:0000313" key="3">
    <source>
        <dbReference type="Proteomes" id="UP000614272"/>
    </source>
</evidence>
<gene>
    <name evidence="2" type="ORF">GCM10011357_34780</name>
</gene>
<evidence type="ECO:0000256" key="1">
    <source>
        <dbReference type="SAM" id="Phobius"/>
    </source>
</evidence>
<protein>
    <recommendedName>
        <fullName evidence="4">Tetratricopeptide repeat protein</fullName>
    </recommendedName>
</protein>
<sequence length="241" mass="27189">MSLPVSLKHTLGRWLAALLLAVMVWQLPYLYGSAQANIQYYVAYQALQEWEQGQQPTEPEYLRAKQAIMATTKTVPDAAHYLLTRVKVLEWGAHWQFEALDWPELEGLYKQAITLRPTWPVAYADYGFGQAFYGQDLSAALATLRTAEQYGPYLPEVLRQQLAVGLANWPLLSLSDKAWVLKISGRAAGSHWPAYGALRDLTRQYQRQSIVCPYLLNKTPAIEPGRLAHIKRNLCAEQAGS</sequence>
<keyword evidence="1" id="KW-1133">Transmembrane helix</keyword>
<evidence type="ECO:0000313" key="2">
    <source>
        <dbReference type="EMBL" id="GGD76776.1"/>
    </source>
</evidence>
<comment type="caution">
    <text evidence="2">The sequence shown here is derived from an EMBL/GenBank/DDBJ whole genome shotgun (WGS) entry which is preliminary data.</text>
</comment>
<feature type="transmembrane region" description="Helical" evidence="1">
    <location>
        <begin position="12"/>
        <end position="31"/>
    </location>
</feature>
<organism evidence="2 3">
    <name type="scientific">Lacimicrobium alkaliphilum</name>
    <dbReference type="NCBI Taxonomy" id="1526571"/>
    <lineage>
        <taxon>Bacteria</taxon>
        <taxon>Pseudomonadati</taxon>
        <taxon>Pseudomonadota</taxon>
        <taxon>Gammaproteobacteria</taxon>
        <taxon>Alteromonadales</taxon>
        <taxon>Alteromonadaceae</taxon>
        <taxon>Lacimicrobium</taxon>
    </lineage>
</organism>
<reference evidence="3" key="1">
    <citation type="journal article" date="2019" name="Int. J. Syst. Evol. Microbiol.">
        <title>The Global Catalogue of Microorganisms (GCM) 10K type strain sequencing project: providing services to taxonomists for standard genome sequencing and annotation.</title>
        <authorList>
            <consortium name="The Broad Institute Genomics Platform"/>
            <consortium name="The Broad Institute Genome Sequencing Center for Infectious Disease"/>
            <person name="Wu L."/>
            <person name="Ma J."/>
        </authorList>
    </citation>
    <scope>NUCLEOTIDE SEQUENCE [LARGE SCALE GENOMIC DNA]</scope>
    <source>
        <strain evidence="3">CGMCC 1.12923</strain>
    </source>
</reference>
<dbReference type="RefSeq" id="WP_099036034.1">
    <property type="nucleotide sequence ID" value="NZ_BMGJ01000018.1"/>
</dbReference>
<dbReference type="Proteomes" id="UP000614272">
    <property type="component" value="Unassembled WGS sequence"/>
</dbReference>
<evidence type="ECO:0008006" key="4">
    <source>
        <dbReference type="Google" id="ProtNLM"/>
    </source>
</evidence>
<name>A0ABQ1RSM4_9ALTE</name>
<dbReference type="EMBL" id="BMGJ01000018">
    <property type="protein sequence ID" value="GGD76776.1"/>
    <property type="molecule type" value="Genomic_DNA"/>
</dbReference>
<keyword evidence="3" id="KW-1185">Reference proteome</keyword>
<accession>A0ABQ1RSM4</accession>
<proteinExistence type="predicted"/>
<keyword evidence="1" id="KW-0472">Membrane</keyword>
<keyword evidence="1" id="KW-0812">Transmembrane</keyword>